<dbReference type="OrthoDB" id="2937326at2759"/>
<protein>
    <recommendedName>
        <fullName evidence="2">DUF7704 domain-containing protein</fullName>
    </recommendedName>
</protein>
<organism evidence="3 4">
    <name type="scientific">Thermothielavioides terrestris (strain ATCC 38088 / NRRL 8126)</name>
    <name type="common">Thielavia terrestris</name>
    <dbReference type="NCBI Taxonomy" id="578455"/>
    <lineage>
        <taxon>Eukaryota</taxon>
        <taxon>Fungi</taxon>
        <taxon>Dikarya</taxon>
        <taxon>Ascomycota</taxon>
        <taxon>Pezizomycotina</taxon>
        <taxon>Sordariomycetes</taxon>
        <taxon>Sordariomycetidae</taxon>
        <taxon>Sordariales</taxon>
        <taxon>Chaetomiaceae</taxon>
        <taxon>Thermothielavioides</taxon>
        <taxon>Thermothielavioides terrestris</taxon>
    </lineage>
</organism>
<feature type="transmembrane region" description="Helical" evidence="1">
    <location>
        <begin position="89"/>
        <end position="108"/>
    </location>
</feature>
<keyword evidence="4" id="KW-1185">Reference proteome</keyword>
<feature type="transmembrane region" description="Helical" evidence="1">
    <location>
        <begin position="7"/>
        <end position="28"/>
    </location>
</feature>
<keyword evidence="1" id="KW-1133">Transmembrane helix</keyword>
<dbReference type="RefSeq" id="XP_003652605.1">
    <property type="nucleotide sequence ID" value="XM_003652557.1"/>
</dbReference>
<evidence type="ECO:0000313" key="4">
    <source>
        <dbReference type="Proteomes" id="UP000008181"/>
    </source>
</evidence>
<dbReference type="AlphaFoldDB" id="G2QYS7"/>
<accession>G2QYS7</accession>
<dbReference type="KEGG" id="ttt:THITE_2114249"/>
<evidence type="ECO:0000256" key="1">
    <source>
        <dbReference type="SAM" id="Phobius"/>
    </source>
</evidence>
<reference evidence="3 4" key="1">
    <citation type="journal article" date="2011" name="Nat. Biotechnol.">
        <title>Comparative genomic analysis of the thermophilic biomass-degrading fungi Myceliophthora thermophila and Thielavia terrestris.</title>
        <authorList>
            <person name="Berka R.M."/>
            <person name="Grigoriev I.V."/>
            <person name="Otillar R."/>
            <person name="Salamov A."/>
            <person name="Grimwood J."/>
            <person name="Reid I."/>
            <person name="Ishmael N."/>
            <person name="John T."/>
            <person name="Darmond C."/>
            <person name="Moisan M.-C."/>
            <person name="Henrissat B."/>
            <person name="Coutinho P.M."/>
            <person name="Lombard V."/>
            <person name="Natvig D.O."/>
            <person name="Lindquist E."/>
            <person name="Schmutz J."/>
            <person name="Lucas S."/>
            <person name="Harris P."/>
            <person name="Powlowski J."/>
            <person name="Bellemare A."/>
            <person name="Taylor D."/>
            <person name="Butler G."/>
            <person name="de Vries R.P."/>
            <person name="Allijn I.E."/>
            <person name="van den Brink J."/>
            <person name="Ushinsky S."/>
            <person name="Storms R."/>
            <person name="Powell A.J."/>
            <person name="Paulsen I.T."/>
            <person name="Elbourne L.D.H."/>
            <person name="Baker S.E."/>
            <person name="Magnuson J."/>
            <person name="LaBoissiere S."/>
            <person name="Clutterbuck A.J."/>
            <person name="Martinez D."/>
            <person name="Wogulis M."/>
            <person name="de Leon A.L."/>
            <person name="Rey M.W."/>
            <person name="Tsang A."/>
        </authorList>
    </citation>
    <scope>NUCLEOTIDE SEQUENCE [LARGE SCALE GENOMIC DNA]</scope>
    <source>
        <strain evidence="4">ATCC 38088 / NRRL 8126</strain>
    </source>
</reference>
<evidence type="ECO:0000313" key="3">
    <source>
        <dbReference type="EMBL" id="AEO66269.1"/>
    </source>
</evidence>
<name>G2QYS7_THETT</name>
<dbReference type="Pfam" id="PF24803">
    <property type="entry name" value="DUF7704"/>
    <property type="match status" value="1"/>
</dbReference>
<evidence type="ECO:0000259" key="2">
    <source>
        <dbReference type="Pfam" id="PF24803"/>
    </source>
</evidence>
<dbReference type="PANTHER" id="PTHR37019">
    <property type="entry name" value="CHROMOSOME 1, WHOLE GENOME SHOTGUN SEQUENCE"/>
    <property type="match status" value="1"/>
</dbReference>
<dbReference type="InterPro" id="IPR056121">
    <property type="entry name" value="DUF7704"/>
</dbReference>
<dbReference type="GeneID" id="11517626"/>
<dbReference type="STRING" id="578455.G2QYS7"/>
<proteinExistence type="predicted"/>
<dbReference type="PANTHER" id="PTHR37019:SF2">
    <property type="entry name" value="EXPERA DOMAIN-CONTAINING PROTEIN"/>
    <property type="match status" value="1"/>
</dbReference>
<keyword evidence="1" id="KW-0472">Membrane</keyword>
<feature type="domain" description="DUF7704" evidence="2">
    <location>
        <begin position="5"/>
        <end position="147"/>
    </location>
</feature>
<dbReference type="Proteomes" id="UP000008181">
    <property type="component" value="Chromosome 2"/>
</dbReference>
<feature type="transmembrane region" description="Helical" evidence="1">
    <location>
        <begin position="128"/>
        <end position="150"/>
    </location>
</feature>
<sequence>MMARSALPVFPLVVFGVLEPALLIWAYLAGMRDPHSYFAAQIPGASVSTTDFSPQALGVTLQLLNVLLLLAPVAVVCSFSRDPATVKGYLFAVALADYGHVYATYRALGVDAFLEPSQWNDMVWGAVAASGVLNVLRWLTLLGVFGPVTVRAAGEGKPKRN</sequence>
<dbReference type="EMBL" id="CP003010">
    <property type="protein sequence ID" value="AEO66269.1"/>
    <property type="molecule type" value="Genomic_DNA"/>
</dbReference>
<dbReference type="eggNOG" id="ENOG502R910">
    <property type="taxonomic scope" value="Eukaryota"/>
</dbReference>
<gene>
    <name evidence="3" type="ORF">THITE_2114249</name>
</gene>
<dbReference type="HOGENOM" id="CLU_112091_3_1_1"/>
<keyword evidence="1" id="KW-0812">Transmembrane</keyword>
<feature type="transmembrane region" description="Helical" evidence="1">
    <location>
        <begin position="56"/>
        <end position="77"/>
    </location>
</feature>